<keyword evidence="5" id="KW-0238">DNA-binding</keyword>
<dbReference type="Proteomes" id="UP000654913">
    <property type="component" value="Chromosome 2"/>
</dbReference>
<dbReference type="Gene3D" id="4.10.240.10">
    <property type="entry name" value="Zn(2)-C6 fungal-type DNA-binding domain"/>
    <property type="match status" value="1"/>
</dbReference>
<feature type="compositionally biased region" description="Polar residues" evidence="8">
    <location>
        <begin position="143"/>
        <end position="162"/>
    </location>
</feature>
<gene>
    <name evidence="10" type="ORF">APUU_22165A</name>
</gene>
<evidence type="ECO:0000256" key="4">
    <source>
        <dbReference type="ARBA" id="ARBA00023015"/>
    </source>
</evidence>
<dbReference type="InterPro" id="IPR052202">
    <property type="entry name" value="Yeast_MetPath_Reg"/>
</dbReference>
<evidence type="ECO:0000256" key="8">
    <source>
        <dbReference type="SAM" id="MobiDB-lite"/>
    </source>
</evidence>
<feature type="region of interest" description="Disordered" evidence="8">
    <location>
        <begin position="124"/>
        <end position="162"/>
    </location>
</feature>
<name>A0A7R7XIL0_9EURO</name>
<reference evidence="10" key="1">
    <citation type="submission" date="2021-01" db="EMBL/GenBank/DDBJ databases">
        <authorList>
            <consortium name="Aspergillus puulaauensis MK2 genome sequencing consortium"/>
            <person name="Kazuki M."/>
            <person name="Futagami T."/>
        </authorList>
    </citation>
    <scope>NUCLEOTIDE SEQUENCE</scope>
    <source>
        <strain evidence="10">MK2</strain>
    </source>
</reference>
<evidence type="ECO:0000256" key="7">
    <source>
        <dbReference type="ARBA" id="ARBA00023242"/>
    </source>
</evidence>
<reference evidence="10" key="2">
    <citation type="submission" date="2021-02" db="EMBL/GenBank/DDBJ databases">
        <title>Aspergillus puulaauensis MK2 genome sequence.</title>
        <authorList>
            <person name="Futagami T."/>
            <person name="Mori K."/>
            <person name="Kadooka C."/>
            <person name="Tanaka T."/>
        </authorList>
    </citation>
    <scope>NUCLEOTIDE SEQUENCE</scope>
    <source>
        <strain evidence="10">MK2</strain>
    </source>
</reference>
<dbReference type="PROSITE" id="PS00463">
    <property type="entry name" value="ZN2_CY6_FUNGAL_1"/>
    <property type="match status" value="1"/>
</dbReference>
<dbReference type="PANTHER" id="PTHR47782:SF12">
    <property type="entry name" value="ZN(II)2CYS6 TRANSCRIPTION FACTOR (EUROFUNG)"/>
    <property type="match status" value="1"/>
</dbReference>
<dbReference type="OrthoDB" id="25921at2759"/>
<keyword evidence="4" id="KW-0805">Transcription regulation</keyword>
<evidence type="ECO:0000259" key="9">
    <source>
        <dbReference type="PROSITE" id="PS50048"/>
    </source>
</evidence>
<proteinExistence type="predicted"/>
<dbReference type="PROSITE" id="PS50048">
    <property type="entry name" value="ZN2_CY6_FUNGAL_2"/>
    <property type="match status" value="1"/>
</dbReference>
<dbReference type="SMART" id="SM00066">
    <property type="entry name" value="GAL4"/>
    <property type="match status" value="1"/>
</dbReference>
<dbReference type="CDD" id="cd12148">
    <property type="entry name" value="fungal_TF_MHR"/>
    <property type="match status" value="1"/>
</dbReference>
<keyword evidence="11" id="KW-1185">Reference proteome</keyword>
<dbReference type="GO" id="GO:0006351">
    <property type="term" value="P:DNA-templated transcription"/>
    <property type="evidence" value="ECO:0007669"/>
    <property type="project" value="InterPro"/>
</dbReference>
<dbReference type="GeneID" id="64971738"/>
<dbReference type="EMBL" id="AP024444">
    <property type="protein sequence ID" value="BCS21733.1"/>
    <property type="molecule type" value="Genomic_DNA"/>
</dbReference>
<dbReference type="SUPFAM" id="SSF57701">
    <property type="entry name" value="Zn2/Cys6 DNA-binding domain"/>
    <property type="match status" value="1"/>
</dbReference>
<evidence type="ECO:0000256" key="2">
    <source>
        <dbReference type="ARBA" id="ARBA00022723"/>
    </source>
</evidence>
<dbReference type="InterPro" id="IPR001138">
    <property type="entry name" value="Zn2Cys6_DnaBD"/>
</dbReference>
<dbReference type="InterPro" id="IPR036864">
    <property type="entry name" value="Zn2-C6_fun-type_DNA-bd_sf"/>
</dbReference>
<dbReference type="GO" id="GO:0008270">
    <property type="term" value="F:zinc ion binding"/>
    <property type="evidence" value="ECO:0007669"/>
    <property type="project" value="InterPro"/>
</dbReference>
<dbReference type="RefSeq" id="XP_041553927.1">
    <property type="nucleotide sequence ID" value="XM_041700998.1"/>
</dbReference>
<dbReference type="PANTHER" id="PTHR47782">
    <property type="entry name" value="ZN(II)2CYS6 TRANSCRIPTION FACTOR (EUROFUNG)-RELATED"/>
    <property type="match status" value="1"/>
</dbReference>
<dbReference type="Pfam" id="PF04082">
    <property type="entry name" value="Fungal_trans"/>
    <property type="match status" value="1"/>
</dbReference>
<dbReference type="KEGG" id="apuu:APUU_22165A"/>
<accession>A0A7R7XIL0</accession>
<dbReference type="AlphaFoldDB" id="A0A7R7XIL0"/>
<dbReference type="SMART" id="SM00906">
    <property type="entry name" value="Fungal_trans"/>
    <property type="match status" value="1"/>
</dbReference>
<evidence type="ECO:0000256" key="1">
    <source>
        <dbReference type="ARBA" id="ARBA00004123"/>
    </source>
</evidence>
<dbReference type="InterPro" id="IPR007219">
    <property type="entry name" value="XnlR_reg_dom"/>
</dbReference>
<keyword evidence="2" id="KW-0479">Metal-binding</keyword>
<sequence length="743" mass="82823">MQAPGRTPYRADPMRAPVLATTPSHIQLQSQSPTARSPLRRRPSACVRCRRRKVRCDGAVPACSNCAKAGEECFEGRAASAVSRSRLQYLEKRVRELEGHGDNTLMPQTPELSENNRSVLPADTQTINPPAGVSVAGNGPISHGQTQTPVAESPANSLSSQITRHQPLAHEVGLLSLSNTTDPKYLGPSSGVTFARLIYESAPQSQGLPLSFLREQEQQQQHDIVNQKRTALAADIPSINLPPPADCQQYADAFFDATPFFPFISQDVFYHLLDQAQQFNETSKWNSLLPIRLASAQLLLILSLGARFLETRLGADYSSSALFLSGMEPCAHLNLPESVEGVQVLLLMVLHSFYNPEGLNAWYLLHTIIASCLDLGLQRRDSNGRDRTQLVRSAVFWSAYSMDRTLTTILGRPLTLRDEAIDQSFPSLESSDEVEEAATQWHQYNTQSDKQAHETIKTPYIACIYSLRFDRIVAEIKLMIYRVSRSPRRFPWPTNLDSWQQEAEAACVKLLSEIRTYQRGRPRSETNSLSGTTVQRLELKYHQCIMLLYRPSPQLPHPKSNAIQACFNSAMAIIQIQGDLHRFSNMECSWLSAHSIFVAAITMLYCLWTYPAVWGATPLSECLSRAEMALQLLTFLSQWWSVALEPCQKLSHLISLTHERSHGGLGNFPDLGSGGSLQQEGPEMINYVPQDDGRSLLIDELGTLRDLFDLGWLNDWGLDTAPPAWDSDQLMADFESGGHDTMG</sequence>
<dbReference type="GO" id="GO:0000981">
    <property type="term" value="F:DNA-binding transcription factor activity, RNA polymerase II-specific"/>
    <property type="evidence" value="ECO:0007669"/>
    <property type="project" value="InterPro"/>
</dbReference>
<dbReference type="Pfam" id="PF00172">
    <property type="entry name" value="Zn_clus"/>
    <property type="match status" value="1"/>
</dbReference>
<feature type="domain" description="Zn(2)-C6 fungal-type" evidence="9">
    <location>
        <begin position="45"/>
        <end position="73"/>
    </location>
</feature>
<evidence type="ECO:0000256" key="3">
    <source>
        <dbReference type="ARBA" id="ARBA00022833"/>
    </source>
</evidence>
<evidence type="ECO:0000313" key="10">
    <source>
        <dbReference type="EMBL" id="BCS21733.1"/>
    </source>
</evidence>
<protein>
    <recommendedName>
        <fullName evidence="9">Zn(2)-C6 fungal-type domain-containing protein</fullName>
    </recommendedName>
</protein>
<comment type="subcellular location">
    <subcellularLocation>
        <location evidence="1">Nucleus</location>
    </subcellularLocation>
</comment>
<keyword evidence="3" id="KW-0862">Zinc</keyword>
<keyword evidence="7" id="KW-0539">Nucleus</keyword>
<evidence type="ECO:0000256" key="5">
    <source>
        <dbReference type="ARBA" id="ARBA00023125"/>
    </source>
</evidence>
<evidence type="ECO:0000313" key="11">
    <source>
        <dbReference type="Proteomes" id="UP000654913"/>
    </source>
</evidence>
<keyword evidence="6" id="KW-0804">Transcription</keyword>
<organism evidence="10 11">
    <name type="scientific">Aspergillus puulaauensis</name>
    <dbReference type="NCBI Taxonomy" id="1220207"/>
    <lineage>
        <taxon>Eukaryota</taxon>
        <taxon>Fungi</taxon>
        <taxon>Dikarya</taxon>
        <taxon>Ascomycota</taxon>
        <taxon>Pezizomycotina</taxon>
        <taxon>Eurotiomycetes</taxon>
        <taxon>Eurotiomycetidae</taxon>
        <taxon>Eurotiales</taxon>
        <taxon>Aspergillaceae</taxon>
        <taxon>Aspergillus</taxon>
    </lineage>
</organism>
<dbReference type="GO" id="GO:0045944">
    <property type="term" value="P:positive regulation of transcription by RNA polymerase II"/>
    <property type="evidence" value="ECO:0007669"/>
    <property type="project" value="TreeGrafter"/>
</dbReference>
<dbReference type="GO" id="GO:0043565">
    <property type="term" value="F:sequence-specific DNA binding"/>
    <property type="evidence" value="ECO:0007669"/>
    <property type="project" value="TreeGrafter"/>
</dbReference>
<evidence type="ECO:0000256" key="6">
    <source>
        <dbReference type="ARBA" id="ARBA00023163"/>
    </source>
</evidence>
<dbReference type="GO" id="GO:0005634">
    <property type="term" value="C:nucleus"/>
    <property type="evidence" value="ECO:0007669"/>
    <property type="project" value="UniProtKB-SubCell"/>
</dbReference>